<keyword evidence="15" id="KW-1185">Reference proteome</keyword>
<dbReference type="SUPFAM" id="SSF81342">
    <property type="entry name" value="Transmembrane di-heme cytochromes"/>
    <property type="match status" value="1"/>
</dbReference>
<dbReference type="OrthoDB" id="9781740at2"/>
<keyword evidence="9 12" id="KW-1133">Transmembrane helix</keyword>
<dbReference type="Gene3D" id="1.20.950.20">
    <property type="entry name" value="Transmembrane di-heme cytochromes, Chain C"/>
    <property type="match status" value="1"/>
</dbReference>
<keyword evidence="11 12" id="KW-0472">Membrane</keyword>
<dbReference type="InterPro" id="IPR011577">
    <property type="entry name" value="Cyt_b561_bac/Ni-Hgenase"/>
</dbReference>
<dbReference type="EMBL" id="FPKU01000001">
    <property type="protein sequence ID" value="SFZ83204.1"/>
    <property type="molecule type" value="Genomic_DNA"/>
</dbReference>
<name>A0A1K2HWL8_9HYPH</name>
<protein>
    <submittedName>
        <fullName evidence="14">Thiosulfate reductase cytochrome b subunit</fullName>
    </submittedName>
</protein>
<dbReference type="AlphaFoldDB" id="A0A1K2HWL8"/>
<dbReference type="Proteomes" id="UP000183447">
    <property type="component" value="Unassembled WGS sequence"/>
</dbReference>
<evidence type="ECO:0000259" key="13">
    <source>
        <dbReference type="Pfam" id="PF01292"/>
    </source>
</evidence>
<evidence type="ECO:0000256" key="2">
    <source>
        <dbReference type="ARBA" id="ARBA00008622"/>
    </source>
</evidence>
<keyword evidence="3" id="KW-0813">Transport</keyword>
<feature type="transmembrane region" description="Helical" evidence="12">
    <location>
        <begin position="193"/>
        <end position="215"/>
    </location>
</feature>
<dbReference type="RefSeq" id="WP_072340424.1">
    <property type="nucleotide sequence ID" value="NZ_FPKU01000001.1"/>
</dbReference>
<evidence type="ECO:0000256" key="4">
    <source>
        <dbReference type="ARBA" id="ARBA00022475"/>
    </source>
</evidence>
<evidence type="ECO:0000256" key="9">
    <source>
        <dbReference type="ARBA" id="ARBA00022989"/>
    </source>
</evidence>
<evidence type="ECO:0000256" key="7">
    <source>
        <dbReference type="ARBA" id="ARBA00022723"/>
    </source>
</evidence>
<comment type="subcellular location">
    <subcellularLocation>
        <location evidence="1">Cell membrane</location>
        <topology evidence="1">Multi-pass membrane protein</topology>
    </subcellularLocation>
</comment>
<accession>A0A1K2HWL8</accession>
<proteinExistence type="inferred from homology"/>
<evidence type="ECO:0000256" key="11">
    <source>
        <dbReference type="ARBA" id="ARBA00023136"/>
    </source>
</evidence>
<evidence type="ECO:0000256" key="5">
    <source>
        <dbReference type="ARBA" id="ARBA00022617"/>
    </source>
</evidence>
<keyword evidence="5" id="KW-0349">Heme</keyword>
<keyword evidence="7" id="KW-0479">Metal-binding</keyword>
<organism evidence="14 15">
    <name type="scientific">Devosia enhydra</name>
    <dbReference type="NCBI Taxonomy" id="665118"/>
    <lineage>
        <taxon>Bacteria</taxon>
        <taxon>Pseudomonadati</taxon>
        <taxon>Pseudomonadota</taxon>
        <taxon>Alphaproteobacteria</taxon>
        <taxon>Hyphomicrobiales</taxon>
        <taxon>Devosiaceae</taxon>
        <taxon>Devosia</taxon>
    </lineage>
</organism>
<keyword evidence="6 12" id="KW-0812">Transmembrane</keyword>
<keyword evidence="4" id="KW-1003">Cell membrane</keyword>
<feature type="transmembrane region" description="Helical" evidence="12">
    <location>
        <begin position="30"/>
        <end position="47"/>
    </location>
</feature>
<dbReference type="GO" id="GO:0005886">
    <property type="term" value="C:plasma membrane"/>
    <property type="evidence" value="ECO:0007669"/>
    <property type="project" value="UniProtKB-SubCell"/>
</dbReference>
<reference evidence="14 15" key="1">
    <citation type="submission" date="2016-11" db="EMBL/GenBank/DDBJ databases">
        <authorList>
            <person name="Jaros S."/>
            <person name="Januszkiewicz K."/>
            <person name="Wedrychowicz H."/>
        </authorList>
    </citation>
    <scope>NUCLEOTIDE SEQUENCE [LARGE SCALE GENOMIC DNA]</scope>
    <source>
        <strain evidence="14 15">ATCC 23634</strain>
    </source>
</reference>
<feature type="transmembrane region" description="Helical" evidence="12">
    <location>
        <begin position="235"/>
        <end position="257"/>
    </location>
</feature>
<dbReference type="InterPro" id="IPR051542">
    <property type="entry name" value="Hydrogenase_cytochrome"/>
</dbReference>
<evidence type="ECO:0000256" key="8">
    <source>
        <dbReference type="ARBA" id="ARBA00022982"/>
    </source>
</evidence>
<evidence type="ECO:0000256" key="1">
    <source>
        <dbReference type="ARBA" id="ARBA00004651"/>
    </source>
</evidence>
<evidence type="ECO:0000313" key="15">
    <source>
        <dbReference type="Proteomes" id="UP000183447"/>
    </source>
</evidence>
<evidence type="ECO:0000256" key="12">
    <source>
        <dbReference type="SAM" id="Phobius"/>
    </source>
</evidence>
<feature type="transmembrane region" description="Helical" evidence="12">
    <location>
        <begin position="127"/>
        <end position="149"/>
    </location>
</feature>
<dbReference type="STRING" id="665118.SAMN02983003_1515"/>
<sequence>MTIQAPLNTAAAGRGPLVYRQKLMTRLTHWVWVICLFFLLLTGLQIFNAHPVLYIGHESGFEYDNAVLRIGAVNTPDGPQGRTVVFGQNLETTGVLGLSGSESAPQYRAFPSWATIPSFQDLATGRVVHFFFAWIFVGTLLIWLVASLINRHALRDLVMGRRDWRGLPRDIASHLRFRFNHGRSYSPLQKLSYGLVLFVLFPLIILTGLSMSPGMNAAWPWLIEIFGGRQTARTIHFAAMVGLTLFFVVHVAMVLLAGPINEMRSMITGWYRTSPGTERAEGDKP</sequence>
<evidence type="ECO:0000256" key="6">
    <source>
        <dbReference type="ARBA" id="ARBA00022692"/>
    </source>
</evidence>
<evidence type="ECO:0000256" key="10">
    <source>
        <dbReference type="ARBA" id="ARBA00023004"/>
    </source>
</evidence>
<dbReference type="InterPro" id="IPR000516">
    <property type="entry name" value="Ni-dep_Hydgase_cyt-B"/>
</dbReference>
<dbReference type="InterPro" id="IPR016174">
    <property type="entry name" value="Di-haem_cyt_TM"/>
</dbReference>
<comment type="similarity">
    <text evidence="2">Belongs to the HupC/HyaC/HydC family.</text>
</comment>
<keyword evidence="8" id="KW-0249">Electron transport</keyword>
<evidence type="ECO:0000256" key="3">
    <source>
        <dbReference type="ARBA" id="ARBA00022448"/>
    </source>
</evidence>
<dbReference type="GO" id="GO:0020037">
    <property type="term" value="F:heme binding"/>
    <property type="evidence" value="ECO:0007669"/>
    <property type="project" value="TreeGrafter"/>
</dbReference>
<dbReference type="GO" id="GO:0022904">
    <property type="term" value="P:respiratory electron transport chain"/>
    <property type="evidence" value="ECO:0007669"/>
    <property type="project" value="InterPro"/>
</dbReference>
<dbReference type="PROSITE" id="PS00882">
    <property type="entry name" value="NI_HGENASE_CYTB_1"/>
    <property type="match status" value="1"/>
</dbReference>
<dbReference type="Pfam" id="PF01292">
    <property type="entry name" value="Ni_hydr_CYTB"/>
    <property type="match status" value="1"/>
</dbReference>
<feature type="domain" description="Cytochrome b561 bacterial/Ni-hydrogenase" evidence="13">
    <location>
        <begin position="21"/>
        <end position="269"/>
    </location>
</feature>
<keyword evidence="10" id="KW-0408">Iron</keyword>
<evidence type="ECO:0000313" key="14">
    <source>
        <dbReference type="EMBL" id="SFZ83204.1"/>
    </source>
</evidence>
<dbReference type="PANTHER" id="PTHR30485">
    <property type="entry name" value="NI/FE-HYDROGENASE 1 B-TYPE CYTOCHROME SUBUNIT"/>
    <property type="match status" value="1"/>
</dbReference>
<dbReference type="GO" id="GO:0009055">
    <property type="term" value="F:electron transfer activity"/>
    <property type="evidence" value="ECO:0007669"/>
    <property type="project" value="InterPro"/>
</dbReference>
<dbReference type="GO" id="GO:0005506">
    <property type="term" value="F:iron ion binding"/>
    <property type="evidence" value="ECO:0007669"/>
    <property type="project" value="InterPro"/>
</dbReference>
<dbReference type="PANTHER" id="PTHR30485:SF1">
    <property type="entry name" value="CYTOCHROME YDHU-RELATED"/>
    <property type="match status" value="1"/>
</dbReference>
<gene>
    <name evidence="14" type="ORF">SAMN02983003_1515</name>
</gene>